<dbReference type="AlphaFoldDB" id="A0A9Q8SBZ0"/>
<protein>
    <submittedName>
        <fullName evidence="1">Uncharacterized protein</fullName>
    </submittedName>
</protein>
<keyword evidence="2" id="KW-1185">Reference proteome</keyword>
<sequence>MGCRAQDLGLEFSAELLLPTLAFPRLPHVIIILDRSSKVSGPRETMRLEWGWLSVVKGGFKRGQPQLMVQESAESWRRGCEEEATEGEAMGTKEDGIDASVRYVIGEDVPSSQGAGGVCVRRILDAREIPGHVTSVRTYACKYIGTKPRKTAL</sequence>
<accession>A0A9Q8SBZ0</accession>
<reference evidence="1" key="1">
    <citation type="journal article" date="2021" name="Mol. Plant Microbe Interact.">
        <title>Complete Genome Sequence of the Plant-Pathogenic Fungus Colletotrichum lupini.</title>
        <authorList>
            <person name="Baroncelli R."/>
            <person name="Pensec F."/>
            <person name="Da Lio D."/>
            <person name="Boufleur T."/>
            <person name="Vicente I."/>
            <person name="Sarrocco S."/>
            <person name="Picot A."/>
            <person name="Baraldi E."/>
            <person name="Sukno S."/>
            <person name="Thon M."/>
            <person name="Le Floch G."/>
        </authorList>
    </citation>
    <scope>NUCLEOTIDE SEQUENCE</scope>
    <source>
        <strain evidence="1">IMI 504893</strain>
    </source>
</reference>
<evidence type="ECO:0000313" key="2">
    <source>
        <dbReference type="Proteomes" id="UP000830671"/>
    </source>
</evidence>
<organism evidence="1 2">
    <name type="scientific">Colletotrichum lupini</name>
    <dbReference type="NCBI Taxonomy" id="145971"/>
    <lineage>
        <taxon>Eukaryota</taxon>
        <taxon>Fungi</taxon>
        <taxon>Dikarya</taxon>
        <taxon>Ascomycota</taxon>
        <taxon>Pezizomycotina</taxon>
        <taxon>Sordariomycetes</taxon>
        <taxon>Hypocreomycetidae</taxon>
        <taxon>Glomerellales</taxon>
        <taxon>Glomerellaceae</taxon>
        <taxon>Colletotrichum</taxon>
        <taxon>Colletotrichum acutatum species complex</taxon>
    </lineage>
</organism>
<name>A0A9Q8SBZ0_9PEZI</name>
<gene>
    <name evidence="1" type="ORF">CLUP02_00901</name>
</gene>
<dbReference type="EMBL" id="CP019471">
    <property type="protein sequence ID" value="UQC74253.1"/>
    <property type="molecule type" value="Genomic_DNA"/>
</dbReference>
<proteinExistence type="predicted"/>
<evidence type="ECO:0000313" key="1">
    <source>
        <dbReference type="EMBL" id="UQC74253.1"/>
    </source>
</evidence>
<dbReference type="RefSeq" id="XP_049135904.1">
    <property type="nucleotide sequence ID" value="XM_049279947.1"/>
</dbReference>
<dbReference type="GeneID" id="73334957"/>
<dbReference type="KEGG" id="clup:CLUP02_00901"/>
<dbReference type="Proteomes" id="UP000830671">
    <property type="component" value="Chromosome 1"/>
</dbReference>